<dbReference type="Gene3D" id="2.60.120.820">
    <property type="entry name" value="PHR domain"/>
    <property type="match status" value="1"/>
</dbReference>
<accession>A0AAD1XHF6</accession>
<evidence type="ECO:0000313" key="2">
    <source>
        <dbReference type="EMBL" id="CAI2372763.1"/>
    </source>
</evidence>
<dbReference type="Proteomes" id="UP001295684">
    <property type="component" value="Unassembled WGS sequence"/>
</dbReference>
<keyword evidence="3" id="KW-1185">Reference proteome</keyword>
<comment type="caution">
    <text evidence="2">The sequence shown here is derived from an EMBL/GenBank/DDBJ whole genome shotgun (WGS) entry which is preliminary data.</text>
</comment>
<evidence type="ECO:0000259" key="1">
    <source>
        <dbReference type="Pfam" id="PF08005"/>
    </source>
</evidence>
<dbReference type="InterPro" id="IPR012983">
    <property type="entry name" value="PHR"/>
</dbReference>
<dbReference type="InterPro" id="IPR038648">
    <property type="entry name" value="PHR_sf"/>
</dbReference>
<name>A0AAD1XHF6_EUPCR</name>
<reference evidence="2" key="1">
    <citation type="submission" date="2023-07" db="EMBL/GenBank/DDBJ databases">
        <authorList>
            <consortium name="AG Swart"/>
            <person name="Singh M."/>
            <person name="Singh A."/>
            <person name="Seah K."/>
            <person name="Emmerich C."/>
        </authorList>
    </citation>
    <scope>NUCLEOTIDE SEQUENCE</scope>
    <source>
        <strain evidence="2">DP1</strain>
    </source>
</reference>
<gene>
    <name evidence="2" type="ORF">ECRASSUSDP1_LOCUS14096</name>
</gene>
<protein>
    <recommendedName>
        <fullName evidence="1">PHR domain-containing protein</fullName>
    </recommendedName>
</protein>
<dbReference type="AlphaFoldDB" id="A0AAD1XHF6"/>
<dbReference type="Pfam" id="PF08005">
    <property type="entry name" value="PHR"/>
    <property type="match status" value="1"/>
</dbReference>
<organism evidence="2 3">
    <name type="scientific">Euplotes crassus</name>
    <dbReference type="NCBI Taxonomy" id="5936"/>
    <lineage>
        <taxon>Eukaryota</taxon>
        <taxon>Sar</taxon>
        <taxon>Alveolata</taxon>
        <taxon>Ciliophora</taxon>
        <taxon>Intramacronucleata</taxon>
        <taxon>Spirotrichea</taxon>
        <taxon>Hypotrichia</taxon>
        <taxon>Euplotida</taxon>
        <taxon>Euplotidae</taxon>
        <taxon>Moneuplotes</taxon>
    </lineage>
</organism>
<proteinExistence type="predicted"/>
<feature type="domain" description="PHR" evidence="1">
    <location>
        <begin position="212"/>
        <end position="365"/>
    </location>
</feature>
<evidence type="ECO:0000313" key="3">
    <source>
        <dbReference type="Proteomes" id="UP001295684"/>
    </source>
</evidence>
<dbReference type="EMBL" id="CAMPGE010014066">
    <property type="protein sequence ID" value="CAI2372763.1"/>
    <property type="molecule type" value="Genomic_DNA"/>
</dbReference>
<sequence>MDSFDSVGQYHQDTESKWRDTLEEQSLPFVNYHSSLLEFTKQQMDKDKDREFKNTDNTICKSFADVTSPVFNVGKLVYNMSLKKWYKVIDLKVDESNRPIWASLVTRNSSEIIEISDDEDFDQFTNNLDIYVNIYSDTGKSSLVEASLKIYEKIGVGLDQAFEAVGLSASSYKFFFNKREVLKDESLSGIPDIHCGDCIIACQGVGKVYKFSRFKNDVKNSSWSNCGRYADAVVFIPTQNIKLYGFSTYASKDQPQYEMKYEITIDGTEVEKETVTASEWEEEIFYRHKLNDSYQVSCGQKIQITVWIAKNLASFDYVTTYSGNHGSDYASIENEHMGMFKIENGSCSNNGTSVTSGHFPEIFYYLE</sequence>